<dbReference type="OrthoDB" id="10687736at2759"/>
<reference evidence="2" key="1">
    <citation type="submission" date="2021-06" db="EMBL/GenBank/DDBJ databases">
        <authorList>
            <person name="Kallberg Y."/>
            <person name="Tangrot J."/>
            <person name="Rosling A."/>
        </authorList>
    </citation>
    <scope>NUCLEOTIDE SEQUENCE</scope>
    <source>
        <strain evidence="2">IA702</strain>
    </source>
</reference>
<evidence type="ECO:0000313" key="3">
    <source>
        <dbReference type="Proteomes" id="UP000789572"/>
    </source>
</evidence>
<accession>A0A9N8W025</accession>
<sequence length="434" mass="47990">ASEVVANTNYLTNNAKIFTIKGGKYRGVPVFDVNQTVGALNSVTVSLGKNDKKISAANENLNLEFGGQAANAGKITKSYKIEDFSNDSNFFTGHGDLYAEVAPTVDEAIDLIFFGHAYFKPAGDFGTTFLYDRSGDEIKAKAAYDLVYDFAQKYEAAKGKSTPEEKKAEAEKLKTEYNVSDPNKKKIWECIKTALENEIDAAKGANYGKAADSNEVKTSFDQVIIGIESDKEVLKKVVKILKEAKKGDGKKENSQEVKKDPAGKGYPETILEALGKFEAKIREIVEQIKLDKADSKDKVNEAETAFNSVTGLDDEQKKVFTKKFFPRKKLLASLKSKPTSPEVTELTNLSNGSAKTVYEGLEDTERVTIDELIREVRERVSEMKKTNSPNDNNDKDKPFYQTPLGIITIFACIALIVGAIVYFMKNNSSDEEEE</sequence>
<dbReference type="Proteomes" id="UP000789572">
    <property type="component" value="Unassembled WGS sequence"/>
</dbReference>
<dbReference type="EMBL" id="CAJVPJ010000051">
    <property type="protein sequence ID" value="CAG8467132.1"/>
    <property type="molecule type" value="Genomic_DNA"/>
</dbReference>
<protein>
    <submittedName>
        <fullName evidence="2">6619_t:CDS:1</fullName>
    </submittedName>
</protein>
<keyword evidence="1" id="KW-0812">Transmembrane</keyword>
<dbReference type="AlphaFoldDB" id="A0A9N8W025"/>
<evidence type="ECO:0000313" key="2">
    <source>
        <dbReference type="EMBL" id="CAG8467132.1"/>
    </source>
</evidence>
<comment type="caution">
    <text evidence="2">The sequence shown here is derived from an EMBL/GenBank/DDBJ whole genome shotgun (WGS) entry which is preliminary data.</text>
</comment>
<feature type="transmembrane region" description="Helical" evidence="1">
    <location>
        <begin position="404"/>
        <end position="424"/>
    </location>
</feature>
<gene>
    <name evidence="2" type="ORF">POCULU_LOCUS853</name>
</gene>
<proteinExistence type="predicted"/>
<keyword evidence="1" id="KW-0472">Membrane</keyword>
<organism evidence="2 3">
    <name type="scientific">Paraglomus occultum</name>
    <dbReference type="NCBI Taxonomy" id="144539"/>
    <lineage>
        <taxon>Eukaryota</taxon>
        <taxon>Fungi</taxon>
        <taxon>Fungi incertae sedis</taxon>
        <taxon>Mucoromycota</taxon>
        <taxon>Glomeromycotina</taxon>
        <taxon>Glomeromycetes</taxon>
        <taxon>Paraglomerales</taxon>
        <taxon>Paraglomeraceae</taxon>
        <taxon>Paraglomus</taxon>
    </lineage>
</organism>
<feature type="non-terminal residue" evidence="2">
    <location>
        <position position="434"/>
    </location>
</feature>
<keyword evidence="3" id="KW-1185">Reference proteome</keyword>
<name>A0A9N8W025_9GLOM</name>
<keyword evidence="1" id="KW-1133">Transmembrane helix</keyword>
<evidence type="ECO:0000256" key="1">
    <source>
        <dbReference type="SAM" id="Phobius"/>
    </source>
</evidence>